<organism evidence="1">
    <name type="scientific">viral metagenome</name>
    <dbReference type="NCBI Taxonomy" id="1070528"/>
    <lineage>
        <taxon>unclassified sequences</taxon>
        <taxon>metagenomes</taxon>
        <taxon>organismal metagenomes</taxon>
    </lineage>
</organism>
<reference evidence="1" key="1">
    <citation type="journal article" date="2020" name="Nature">
        <title>Giant virus diversity and host interactions through global metagenomics.</title>
        <authorList>
            <person name="Schulz F."/>
            <person name="Roux S."/>
            <person name="Paez-Espino D."/>
            <person name="Jungbluth S."/>
            <person name="Walsh D.A."/>
            <person name="Denef V.J."/>
            <person name="McMahon K.D."/>
            <person name="Konstantinidis K.T."/>
            <person name="Eloe-Fadrosh E.A."/>
            <person name="Kyrpides N.C."/>
            <person name="Woyke T."/>
        </authorList>
    </citation>
    <scope>NUCLEOTIDE SEQUENCE</scope>
    <source>
        <strain evidence="1">GVMAG-M-3300023174-5</strain>
    </source>
</reference>
<accession>A0A6C0DS69</accession>
<protein>
    <submittedName>
        <fullName evidence="1">Uncharacterized protein</fullName>
    </submittedName>
</protein>
<dbReference type="AlphaFoldDB" id="A0A6C0DS69"/>
<name>A0A6C0DS69_9ZZZZ</name>
<sequence>MKFITTIIKKFMPKELPKPVGRWNIENCNSKINYKVDLSNEDHCGPCGQYALTKIDIEKHVNKNSTIKKNNTT</sequence>
<evidence type="ECO:0000313" key="1">
    <source>
        <dbReference type="EMBL" id="QHT19647.1"/>
    </source>
</evidence>
<proteinExistence type="predicted"/>
<dbReference type="EMBL" id="MN739668">
    <property type="protein sequence ID" value="QHT19647.1"/>
    <property type="molecule type" value="Genomic_DNA"/>
</dbReference>